<evidence type="ECO:0000259" key="3">
    <source>
        <dbReference type="Pfam" id="PF00264"/>
    </source>
</evidence>
<dbReference type="PANTHER" id="PTHR11474:SF126">
    <property type="entry name" value="TYROSINASE-LIKE PROTEIN TYR-1-RELATED"/>
    <property type="match status" value="1"/>
</dbReference>
<dbReference type="STRING" id="1209931.A0A135V6Y1"/>
<dbReference type="Gene3D" id="1.10.1280.10">
    <property type="entry name" value="Di-copper center containing domain from catechol oxidase"/>
    <property type="match status" value="1"/>
</dbReference>
<dbReference type="InterPro" id="IPR008922">
    <property type="entry name" value="Di-copper_centre_dom_sf"/>
</dbReference>
<gene>
    <name evidence="4" type="ORF">CSAL01_00238</name>
</gene>
<dbReference type="InterPro" id="IPR002227">
    <property type="entry name" value="Tyrosinase_Cu-bd"/>
</dbReference>
<dbReference type="PANTHER" id="PTHR11474">
    <property type="entry name" value="TYROSINASE FAMILY MEMBER"/>
    <property type="match status" value="1"/>
</dbReference>
<proteinExistence type="predicted"/>
<evidence type="ECO:0000256" key="2">
    <source>
        <dbReference type="ARBA" id="ARBA00023008"/>
    </source>
</evidence>
<dbReference type="AlphaFoldDB" id="A0A135V6Y1"/>
<keyword evidence="2" id="KW-0186">Copper</keyword>
<keyword evidence="5" id="KW-1185">Reference proteome</keyword>
<protein>
    <recommendedName>
        <fullName evidence="3">Tyrosinase copper-binding domain-containing protein</fullName>
    </recommendedName>
</protein>
<dbReference type="InterPro" id="IPR050316">
    <property type="entry name" value="Tyrosinase/Hemocyanin"/>
</dbReference>
<accession>A0A135V6Y1</accession>
<name>A0A135V6Y1_9PEZI</name>
<dbReference type="OrthoDB" id="6132182at2759"/>
<feature type="domain" description="Tyrosinase copper-binding" evidence="3">
    <location>
        <begin position="189"/>
        <end position="357"/>
    </location>
</feature>
<organism evidence="4 5">
    <name type="scientific">Colletotrichum salicis</name>
    <dbReference type="NCBI Taxonomy" id="1209931"/>
    <lineage>
        <taxon>Eukaryota</taxon>
        <taxon>Fungi</taxon>
        <taxon>Dikarya</taxon>
        <taxon>Ascomycota</taxon>
        <taxon>Pezizomycotina</taxon>
        <taxon>Sordariomycetes</taxon>
        <taxon>Hypocreomycetidae</taxon>
        <taxon>Glomerellales</taxon>
        <taxon>Glomerellaceae</taxon>
        <taxon>Colletotrichum</taxon>
        <taxon>Colletotrichum acutatum species complex</taxon>
    </lineage>
</organism>
<keyword evidence="1" id="KW-0479">Metal-binding</keyword>
<sequence length="435" mass="48397">MGRPLSNPMVQKPVDWISIVSVVGWSTPRKDSELYGQLKLFTELSPDHNTQRLLFRKQVRLLEARVKPMAPRKKKSVQTDLNTKFANIMDIKRAQEDAGGRLVSPNRLAGVELPSEGTALLAAASTTSATCTKPSIRKQWTALSEDEKASYVNSTFCLRDPSQAPAKVGSWGVTSRWEELVVAHIAQVRWYTKIHEDLRNECGYTGPYPYWDEQADQSLYPIQNASVWDTASSVKAFGTDRTDASNCVLDGAFADYRVRFNTQLKRDAIDGGGVCLTRALNQTAFDTVSQLNVVEPCMALGKGDEYAEMLGCLGNMPHSGGHLGVGGIMRDHARSPADPIFCLHHTNFGRLWWEWQTSSPERLYAMGGPNVAANQIFLDAQPKILPEDMFLPYFGDGGGSITTLKHVLWMPGLEENITIKDTMDIRGKKMCFEYV</sequence>
<dbReference type="Proteomes" id="UP000070121">
    <property type="component" value="Unassembled WGS sequence"/>
</dbReference>
<dbReference type="Pfam" id="PF00264">
    <property type="entry name" value="Tyrosinase"/>
    <property type="match status" value="1"/>
</dbReference>
<dbReference type="EMBL" id="JFFI01000312">
    <property type="protein sequence ID" value="KXH68365.1"/>
    <property type="molecule type" value="Genomic_DNA"/>
</dbReference>
<reference evidence="4 5" key="1">
    <citation type="submission" date="2014-02" db="EMBL/GenBank/DDBJ databases">
        <title>The genome sequence of Colletotrichum salicis CBS 607.94.</title>
        <authorList>
            <person name="Baroncelli R."/>
            <person name="Thon M.R."/>
        </authorList>
    </citation>
    <scope>NUCLEOTIDE SEQUENCE [LARGE SCALE GENOMIC DNA]</scope>
    <source>
        <strain evidence="4 5">CBS 607.94</strain>
    </source>
</reference>
<evidence type="ECO:0000313" key="5">
    <source>
        <dbReference type="Proteomes" id="UP000070121"/>
    </source>
</evidence>
<evidence type="ECO:0000313" key="4">
    <source>
        <dbReference type="EMBL" id="KXH68365.1"/>
    </source>
</evidence>
<comment type="caution">
    <text evidence="4">The sequence shown here is derived from an EMBL/GenBank/DDBJ whole genome shotgun (WGS) entry which is preliminary data.</text>
</comment>
<dbReference type="GO" id="GO:0016491">
    <property type="term" value="F:oxidoreductase activity"/>
    <property type="evidence" value="ECO:0007669"/>
    <property type="project" value="InterPro"/>
</dbReference>
<evidence type="ECO:0000256" key="1">
    <source>
        <dbReference type="ARBA" id="ARBA00022723"/>
    </source>
</evidence>
<dbReference type="SUPFAM" id="SSF48056">
    <property type="entry name" value="Di-copper centre-containing domain"/>
    <property type="match status" value="1"/>
</dbReference>
<dbReference type="GO" id="GO:0046872">
    <property type="term" value="F:metal ion binding"/>
    <property type="evidence" value="ECO:0007669"/>
    <property type="project" value="UniProtKB-KW"/>
</dbReference>